<sequence>MAQERPIGGNSPGSVRLDPDDLLRAQVLLSSIPNGYRRAMVRSIDRTLITARKLATKRIREEINLKATDVKAAIKVRKARYATLEGELGVKGKHIPLVKYGARQVKRGVSIQVLKRNPRKISTAIFMAQMKSGHFGVYWRKKDAAGQLVPRLPIKQRYGPSIPEVYSGRPIGQVMPETAEIFAKNFAHEVSYLLR</sequence>
<evidence type="ECO:0008006" key="3">
    <source>
        <dbReference type="Google" id="ProtNLM"/>
    </source>
</evidence>
<evidence type="ECO:0000313" key="2">
    <source>
        <dbReference type="Proteomes" id="UP000011922"/>
    </source>
</evidence>
<proteinExistence type="predicted"/>
<dbReference type="OrthoDB" id="5518677at2"/>
<reference evidence="1 2" key="1">
    <citation type="journal article" date="2013" name="Genome Announc.">
        <title>Draft Genome Sequence for Desulfovibrio africanus Strain PCS.</title>
        <authorList>
            <person name="Brown S.D."/>
            <person name="Utturkar S.M."/>
            <person name="Arkin A.P."/>
            <person name="Deutschbauer A.M."/>
            <person name="Elias D.A."/>
            <person name="Hazen T.C."/>
            <person name="Chakraborty R."/>
        </authorList>
    </citation>
    <scope>NUCLEOTIDE SEQUENCE [LARGE SCALE GENOMIC DNA]</scope>
    <source>
        <strain evidence="1 2">PCS</strain>
    </source>
</reference>
<comment type="caution">
    <text evidence="1">The sequence shown here is derived from an EMBL/GenBank/DDBJ whole genome shotgun (WGS) entry which is preliminary data.</text>
</comment>
<dbReference type="PATRIC" id="fig|1262666.3.peg.2663"/>
<evidence type="ECO:0000313" key="1">
    <source>
        <dbReference type="EMBL" id="EMG36611.1"/>
    </source>
</evidence>
<gene>
    <name evidence="1" type="ORF">PCS_02623</name>
</gene>
<dbReference type="RefSeq" id="WP_005987878.1">
    <property type="nucleotide sequence ID" value="NZ_AOSV01000029.1"/>
</dbReference>
<dbReference type="Proteomes" id="UP000011922">
    <property type="component" value="Unassembled WGS sequence"/>
</dbReference>
<organism evidence="1 2">
    <name type="scientific">Desulfocurvibacter africanus PCS</name>
    <dbReference type="NCBI Taxonomy" id="1262666"/>
    <lineage>
        <taxon>Bacteria</taxon>
        <taxon>Pseudomonadati</taxon>
        <taxon>Thermodesulfobacteriota</taxon>
        <taxon>Desulfovibrionia</taxon>
        <taxon>Desulfovibrionales</taxon>
        <taxon>Desulfovibrionaceae</taxon>
        <taxon>Desulfocurvibacter</taxon>
    </lineage>
</organism>
<name>M5Q0D6_DESAF</name>
<dbReference type="AlphaFoldDB" id="M5Q0D6"/>
<protein>
    <recommendedName>
        <fullName evidence="3">Prophage minor tail protein Z (GPZ)</fullName>
    </recommendedName>
</protein>
<dbReference type="Pfam" id="PF06763">
    <property type="entry name" value="Minor_tail_Z"/>
    <property type="match status" value="1"/>
</dbReference>
<accession>M5Q0D6</accession>
<dbReference type="EMBL" id="AOSV01000029">
    <property type="protein sequence ID" value="EMG36611.1"/>
    <property type="molecule type" value="Genomic_DNA"/>
</dbReference>
<dbReference type="InterPro" id="IPR010633">
    <property type="entry name" value="Phage_lambda_GpZ"/>
</dbReference>